<comment type="caution">
    <text evidence="1">The sequence shown here is derived from an EMBL/GenBank/DDBJ whole genome shotgun (WGS) entry which is preliminary data.</text>
</comment>
<protein>
    <recommendedName>
        <fullName evidence="3">Endonuclease/exonuclease/phosphatase domain-containing protein</fullName>
    </recommendedName>
</protein>
<dbReference type="InterPro" id="IPR036691">
    <property type="entry name" value="Endo/exonu/phosph_ase_sf"/>
</dbReference>
<keyword evidence="2" id="KW-1185">Reference proteome</keyword>
<organism evidence="1 2">
    <name type="scientific">Elysia marginata</name>
    <dbReference type="NCBI Taxonomy" id="1093978"/>
    <lineage>
        <taxon>Eukaryota</taxon>
        <taxon>Metazoa</taxon>
        <taxon>Spiralia</taxon>
        <taxon>Lophotrochozoa</taxon>
        <taxon>Mollusca</taxon>
        <taxon>Gastropoda</taxon>
        <taxon>Heterobranchia</taxon>
        <taxon>Euthyneura</taxon>
        <taxon>Panpulmonata</taxon>
        <taxon>Sacoglossa</taxon>
        <taxon>Placobranchoidea</taxon>
        <taxon>Plakobranchidae</taxon>
        <taxon>Elysia</taxon>
    </lineage>
</organism>
<evidence type="ECO:0000313" key="2">
    <source>
        <dbReference type="Proteomes" id="UP000762676"/>
    </source>
</evidence>
<evidence type="ECO:0008006" key="3">
    <source>
        <dbReference type="Google" id="ProtNLM"/>
    </source>
</evidence>
<gene>
    <name evidence="1" type="ORF">ElyMa_000038400</name>
</gene>
<evidence type="ECO:0000313" key="1">
    <source>
        <dbReference type="EMBL" id="GFR58706.1"/>
    </source>
</evidence>
<proteinExistence type="predicted"/>
<dbReference type="Proteomes" id="UP000762676">
    <property type="component" value="Unassembled WGS sequence"/>
</dbReference>
<sequence length="89" mass="10004">MSLLLPNSPEDPPTFYSRSWMTISTPDLAFATEDVTSKTTRQVMDQLGSSDHKPVLLRAEMKTTRNTTSTVPRWKLLKGKLGSIYNPYG</sequence>
<dbReference type="Gene3D" id="3.60.10.10">
    <property type="entry name" value="Endonuclease/exonuclease/phosphatase"/>
    <property type="match status" value="1"/>
</dbReference>
<accession>A0AAV4EDY0</accession>
<dbReference type="EMBL" id="BMAT01000054">
    <property type="protein sequence ID" value="GFR58706.1"/>
    <property type="molecule type" value="Genomic_DNA"/>
</dbReference>
<name>A0AAV4EDY0_9GAST</name>
<reference evidence="1 2" key="1">
    <citation type="journal article" date="2021" name="Elife">
        <title>Chloroplast acquisition without the gene transfer in kleptoplastic sea slugs, Plakobranchus ocellatus.</title>
        <authorList>
            <person name="Maeda T."/>
            <person name="Takahashi S."/>
            <person name="Yoshida T."/>
            <person name="Shimamura S."/>
            <person name="Takaki Y."/>
            <person name="Nagai Y."/>
            <person name="Toyoda A."/>
            <person name="Suzuki Y."/>
            <person name="Arimoto A."/>
            <person name="Ishii H."/>
            <person name="Satoh N."/>
            <person name="Nishiyama T."/>
            <person name="Hasebe M."/>
            <person name="Maruyama T."/>
            <person name="Minagawa J."/>
            <person name="Obokata J."/>
            <person name="Shigenobu S."/>
        </authorList>
    </citation>
    <scope>NUCLEOTIDE SEQUENCE [LARGE SCALE GENOMIC DNA]</scope>
</reference>
<dbReference type="SUPFAM" id="SSF56219">
    <property type="entry name" value="DNase I-like"/>
    <property type="match status" value="1"/>
</dbReference>
<dbReference type="AlphaFoldDB" id="A0AAV4EDY0"/>